<feature type="transmembrane region" description="Helical" evidence="5">
    <location>
        <begin position="109"/>
        <end position="130"/>
    </location>
</feature>
<dbReference type="PANTHER" id="PTHR38480:SF1">
    <property type="entry name" value="SLR0254 PROTEIN"/>
    <property type="match status" value="1"/>
</dbReference>
<keyword evidence="2 5" id="KW-0812">Transmembrane</keyword>
<evidence type="ECO:0000256" key="2">
    <source>
        <dbReference type="ARBA" id="ARBA00022692"/>
    </source>
</evidence>
<dbReference type="OrthoDB" id="9814143at2"/>
<proteinExistence type="predicted"/>
<evidence type="ECO:0000256" key="4">
    <source>
        <dbReference type="ARBA" id="ARBA00023136"/>
    </source>
</evidence>
<dbReference type="PANTHER" id="PTHR38480">
    <property type="entry name" value="SLR0254 PROTEIN"/>
    <property type="match status" value="1"/>
</dbReference>
<reference evidence="7 8" key="1">
    <citation type="submission" date="2018-07" db="EMBL/GenBank/DDBJ databases">
        <title>Genomic Encyclopedia of Type Strains, Phase IV (KMG-IV): sequencing the most valuable type-strain genomes for metagenomic binning, comparative biology and taxonomic classification.</title>
        <authorList>
            <person name="Goeker M."/>
        </authorList>
    </citation>
    <scope>NUCLEOTIDE SEQUENCE [LARGE SCALE GENOMIC DNA]</scope>
    <source>
        <strain evidence="7 8">DSM 101478</strain>
    </source>
</reference>
<protein>
    <submittedName>
        <fullName evidence="7">Putative RDD family membrane protein YckC</fullName>
    </submittedName>
</protein>
<dbReference type="EMBL" id="QRAO01000002">
    <property type="protein sequence ID" value="RDK87084.1"/>
    <property type="molecule type" value="Genomic_DNA"/>
</dbReference>
<feature type="transmembrane region" description="Helical" evidence="5">
    <location>
        <begin position="25"/>
        <end position="48"/>
    </location>
</feature>
<evidence type="ECO:0000256" key="1">
    <source>
        <dbReference type="ARBA" id="ARBA00004141"/>
    </source>
</evidence>
<dbReference type="InterPro" id="IPR010432">
    <property type="entry name" value="RDD"/>
</dbReference>
<organism evidence="7 8">
    <name type="scientific">Marinirhabdus gelatinilytica</name>
    <dbReference type="NCBI Taxonomy" id="1703343"/>
    <lineage>
        <taxon>Bacteria</taxon>
        <taxon>Pseudomonadati</taxon>
        <taxon>Bacteroidota</taxon>
        <taxon>Flavobacteriia</taxon>
        <taxon>Flavobacteriales</taxon>
        <taxon>Flavobacteriaceae</taxon>
    </lineage>
</organism>
<dbReference type="GO" id="GO:0016020">
    <property type="term" value="C:membrane"/>
    <property type="evidence" value="ECO:0007669"/>
    <property type="project" value="UniProtKB-SubCell"/>
</dbReference>
<evidence type="ECO:0000256" key="3">
    <source>
        <dbReference type="ARBA" id="ARBA00022989"/>
    </source>
</evidence>
<dbReference type="Pfam" id="PF06271">
    <property type="entry name" value="RDD"/>
    <property type="match status" value="1"/>
</dbReference>
<evidence type="ECO:0000313" key="7">
    <source>
        <dbReference type="EMBL" id="RDK87084.1"/>
    </source>
</evidence>
<sequence>MDNFQIETAQNVNIAQNVGGVGERVLAFIIDYLIIFVYIILASIAISALEFDSDYMFLVYMTAGLPIFTYSLLWETFWNGRSPGKALLKLRVVKLDGSKPAFSNYFIRWLLRIIDVTITSGALALVTVLLNGKGQRLGDIAASTTVITEKKTVSLSQTLVMDLPEDYTPRYPQVTVFTDAEMSTVKSLFWEAKYNGNHGVVLKLKDRLSKVMEVTPEEKPIAFVDKVIKDYNYYTQNM</sequence>
<comment type="subcellular location">
    <subcellularLocation>
        <location evidence="1">Membrane</location>
        <topology evidence="1">Multi-pass membrane protein</topology>
    </subcellularLocation>
</comment>
<feature type="transmembrane region" description="Helical" evidence="5">
    <location>
        <begin position="55"/>
        <end position="73"/>
    </location>
</feature>
<dbReference type="Proteomes" id="UP000255317">
    <property type="component" value="Unassembled WGS sequence"/>
</dbReference>
<evidence type="ECO:0000259" key="6">
    <source>
        <dbReference type="Pfam" id="PF06271"/>
    </source>
</evidence>
<accession>A0A370QFE3</accession>
<dbReference type="AlphaFoldDB" id="A0A370QFE3"/>
<evidence type="ECO:0000313" key="8">
    <source>
        <dbReference type="Proteomes" id="UP000255317"/>
    </source>
</evidence>
<name>A0A370QFE3_9FLAO</name>
<dbReference type="RefSeq" id="WP_115123287.1">
    <property type="nucleotide sequence ID" value="NZ_QRAO01000002.1"/>
</dbReference>
<comment type="caution">
    <text evidence="7">The sequence shown here is derived from an EMBL/GenBank/DDBJ whole genome shotgun (WGS) entry which is preliminary data.</text>
</comment>
<keyword evidence="4 5" id="KW-0472">Membrane</keyword>
<gene>
    <name evidence="7" type="ORF">C8D94_102264</name>
</gene>
<keyword evidence="8" id="KW-1185">Reference proteome</keyword>
<keyword evidence="3 5" id="KW-1133">Transmembrane helix</keyword>
<evidence type="ECO:0000256" key="5">
    <source>
        <dbReference type="SAM" id="Phobius"/>
    </source>
</evidence>
<feature type="domain" description="RDD" evidence="6">
    <location>
        <begin position="19"/>
        <end position="142"/>
    </location>
</feature>